<proteinExistence type="predicted"/>
<dbReference type="OrthoDB" id="610057at2"/>
<name>A0A2T7BDG6_9BACT</name>
<feature type="chain" id="PRO_5015748563" evidence="1">
    <location>
        <begin position="30"/>
        <end position="559"/>
    </location>
</feature>
<evidence type="ECO:0000256" key="1">
    <source>
        <dbReference type="SAM" id="SignalP"/>
    </source>
</evidence>
<evidence type="ECO:0000313" key="3">
    <source>
        <dbReference type="Proteomes" id="UP000244450"/>
    </source>
</evidence>
<feature type="signal peptide" evidence="1">
    <location>
        <begin position="1"/>
        <end position="29"/>
    </location>
</feature>
<dbReference type="AlphaFoldDB" id="A0A2T7BDG6"/>
<comment type="caution">
    <text evidence="2">The sequence shown here is derived from an EMBL/GenBank/DDBJ whole genome shotgun (WGS) entry which is preliminary data.</text>
</comment>
<dbReference type="EMBL" id="QCYK01000003">
    <property type="protein sequence ID" value="PUZ23139.1"/>
    <property type="molecule type" value="Genomic_DNA"/>
</dbReference>
<evidence type="ECO:0000313" key="2">
    <source>
        <dbReference type="EMBL" id="PUZ23139.1"/>
    </source>
</evidence>
<reference evidence="2 3" key="1">
    <citation type="submission" date="2018-04" db="EMBL/GenBank/DDBJ databases">
        <title>Chitinophaga fuyangensis sp. nov., isolated from soil in a chemical factory.</title>
        <authorList>
            <person name="Chen K."/>
        </authorList>
    </citation>
    <scope>NUCLEOTIDE SEQUENCE [LARGE SCALE GENOMIC DNA]</scope>
    <source>
        <strain evidence="2 3">LY-1</strain>
    </source>
</reference>
<organism evidence="2 3">
    <name type="scientific">Chitinophaga parva</name>
    <dbReference type="NCBI Taxonomy" id="2169414"/>
    <lineage>
        <taxon>Bacteria</taxon>
        <taxon>Pseudomonadati</taxon>
        <taxon>Bacteroidota</taxon>
        <taxon>Chitinophagia</taxon>
        <taxon>Chitinophagales</taxon>
        <taxon>Chitinophagaceae</taxon>
        <taxon>Chitinophaga</taxon>
    </lineage>
</organism>
<gene>
    <name evidence="2" type="ORF">DCC81_22325</name>
</gene>
<protein>
    <submittedName>
        <fullName evidence="2">Uncharacterized protein</fullName>
    </submittedName>
</protein>
<keyword evidence="3" id="KW-1185">Reference proteome</keyword>
<dbReference type="Proteomes" id="UP000244450">
    <property type="component" value="Unassembled WGS sequence"/>
</dbReference>
<accession>A0A2T7BDG6</accession>
<sequence>MKAIPSSRRLRAVLVFFCGALLSTLSLHAQTTDAHVTFSAPIEEPASGWCKLLLLKNGNTCFLRFTRRDGILVGMYDTAHALLQTDTITSNLWEVKSMADAELDGVYEINGDVVIFIQQLIKYRPTLIRMVLDGQNGHLVREDKLGELASIQKRQVYALNNAASHDCYVEKDPRSGYYAVAFFNGTELAHDSTDATHVQVVHYAPDHHEIHRASYYTPDSSYDYYSYLHMQVQGGEAVYLASMAFNTHTSKREEDSRLMIARLGATDTAFRFQAADRQHNAGYASGMLQCLPGQPVRLLVTMMPAEMSRKKVQGNLPVYYLRFDAQTLKPLDQETLPMAAATLYAKAHLQYQDDYSGMLQQWLPLADGSSLLLQESVRQFIQGGSTFNKTITGLGDVGITHLDASGKEQQAVVMNKIQSAAGTYEPFYQYRRNKTEWSFRNRTTGPTVNGFLSYAFVQNAKGDYFLYNQLVSTTPGDYTVATRPLRTITEAGLVCYHYVDGQMLQLKLFPPQTSLTEAPKYYACMLDASADDAARNRYATIMIAHNDTERKAYLAWISF</sequence>
<dbReference type="RefSeq" id="WP_108688883.1">
    <property type="nucleotide sequence ID" value="NZ_QCYK01000003.1"/>
</dbReference>
<keyword evidence="1" id="KW-0732">Signal</keyword>